<sequence length="469" mass="50416">MQALQLNSQPAVWPVANCGVQLVSRAQPHAAGSVERQATGISAQTISLAPRTQQRLICRAIVTDQTVPEGHKGLHGLLYGEGGAEVHDFARDYVFREGEDDGQRLLDLAQYVTSREAEKPVGVFAVHDHHSHLQYVGYSRNIVTALKAHLAKLGPRKCGYVRVLAIRNKAMTTRESLEKMAAQWIAEAGTVPPGNSTERGLWERQSRAQTEAETLEYEEKKLKMRKAMGENLHNAAAEETQDSTQRRLNLIRAMESDDWSAVIDGQTQATMPAQPASAGGAEVLEATAADARPPGGQESPLPRVTPFAQARVHRSIGDSPAQPLQLEVATADQALEEVRPYLMADGGNVSVLAVENGVVYLRLEGACGTCASSTSTMKMGIERALQGAFGSQLKGVEQVDAQNTSATVAGVDSHLNQLRPAIQSYGGSVKVLSVESGTCTLEYIGPEPIGMGIQAAIKDKFPDIRNVSL</sequence>
<evidence type="ECO:0000256" key="2">
    <source>
        <dbReference type="ARBA" id="ARBA00011748"/>
    </source>
</evidence>
<dbReference type="EMBL" id="JALJOQ010000037">
    <property type="protein sequence ID" value="KAK9806547.1"/>
    <property type="molecule type" value="Genomic_DNA"/>
</dbReference>
<evidence type="ECO:0000259" key="4">
    <source>
        <dbReference type="Pfam" id="PF01106"/>
    </source>
</evidence>
<comment type="similarity">
    <text evidence="1">Belongs to the NifU family.</text>
</comment>
<evidence type="ECO:0000313" key="5">
    <source>
        <dbReference type="EMBL" id="KAK9806547.1"/>
    </source>
</evidence>
<comment type="caution">
    <text evidence="5">The sequence shown here is derived from an EMBL/GenBank/DDBJ whole genome shotgun (WGS) entry which is preliminary data.</text>
</comment>
<dbReference type="Proteomes" id="UP001465755">
    <property type="component" value="Unassembled WGS sequence"/>
</dbReference>
<dbReference type="InterPro" id="IPR001075">
    <property type="entry name" value="NIF_FeS_clus_asmbl_NifU_C"/>
</dbReference>
<evidence type="ECO:0000313" key="6">
    <source>
        <dbReference type="Proteomes" id="UP001465755"/>
    </source>
</evidence>
<dbReference type="InterPro" id="IPR034904">
    <property type="entry name" value="FSCA_dom_sf"/>
</dbReference>
<dbReference type="GO" id="GO:0016226">
    <property type="term" value="P:iron-sulfur cluster assembly"/>
    <property type="evidence" value="ECO:0007669"/>
    <property type="project" value="InterPro"/>
</dbReference>
<dbReference type="GO" id="GO:0005739">
    <property type="term" value="C:mitochondrion"/>
    <property type="evidence" value="ECO:0007669"/>
    <property type="project" value="TreeGrafter"/>
</dbReference>
<accession>A0AAW1PEL4</accession>
<dbReference type="PANTHER" id="PTHR11178:SF15">
    <property type="entry name" value="NIFU-LIKE PROTEIN 1, CHLOROPLASTIC"/>
    <property type="match status" value="1"/>
</dbReference>
<protein>
    <recommendedName>
        <fullName evidence="4">NIF system FeS cluster assembly NifU C-terminal domain-containing protein</fullName>
    </recommendedName>
</protein>
<gene>
    <name evidence="5" type="ORF">WJX73_009683</name>
</gene>
<dbReference type="GO" id="GO:0051536">
    <property type="term" value="F:iron-sulfur cluster binding"/>
    <property type="evidence" value="ECO:0007669"/>
    <property type="project" value="InterPro"/>
</dbReference>
<dbReference type="FunFam" id="3.30.300.130:FF:000003">
    <property type="entry name" value="NifU-like protein 3, chloroplastic"/>
    <property type="match status" value="1"/>
</dbReference>
<reference evidence="5 6" key="1">
    <citation type="journal article" date="2024" name="Nat. Commun.">
        <title>Phylogenomics reveals the evolutionary origins of lichenization in chlorophyte algae.</title>
        <authorList>
            <person name="Puginier C."/>
            <person name="Libourel C."/>
            <person name="Otte J."/>
            <person name="Skaloud P."/>
            <person name="Haon M."/>
            <person name="Grisel S."/>
            <person name="Petersen M."/>
            <person name="Berrin J.G."/>
            <person name="Delaux P.M."/>
            <person name="Dal Grande F."/>
            <person name="Keller J."/>
        </authorList>
    </citation>
    <scope>NUCLEOTIDE SEQUENCE [LARGE SCALE GENOMIC DNA]</scope>
    <source>
        <strain evidence="5 6">SAG 2036</strain>
    </source>
</reference>
<dbReference type="Gene3D" id="3.30.300.130">
    <property type="entry name" value="Fe-S cluster assembly (FSCA)"/>
    <property type="match status" value="2"/>
</dbReference>
<dbReference type="AlphaFoldDB" id="A0AAW1PEL4"/>
<evidence type="ECO:0000256" key="1">
    <source>
        <dbReference type="ARBA" id="ARBA00006420"/>
    </source>
</evidence>
<feature type="region of interest" description="Disordered" evidence="3">
    <location>
        <begin position="189"/>
        <end position="213"/>
    </location>
</feature>
<dbReference type="Pfam" id="PF01106">
    <property type="entry name" value="NifU"/>
    <property type="match status" value="1"/>
</dbReference>
<keyword evidence="6" id="KW-1185">Reference proteome</keyword>
<dbReference type="GO" id="GO:0009536">
    <property type="term" value="C:plastid"/>
    <property type="evidence" value="ECO:0007669"/>
    <property type="project" value="UniProtKB-ARBA"/>
</dbReference>
<proteinExistence type="inferred from homology"/>
<comment type="subunit">
    <text evidence="2">Homodimer; disulfide-linked.</text>
</comment>
<dbReference type="GO" id="GO:0005198">
    <property type="term" value="F:structural molecule activity"/>
    <property type="evidence" value="ECO:0007669"/>
    <property type="project" value="UniProtKB-ARBA"/>
</dbReference>
<name>A0AAW1PEL4_9CHLO</name>
<feature type="domain" description="NIF system FeS cluster assembly NifU C-terminal" evidence="4">
    <location>
        <begin position="333"/>
        <end position="390"/>
    </location>
</feature>
<dbReference type="PANTHER" id="PTHR11178">
    <property type="entry name" value="IRON-SULFUR CLUSTER SCAFFOLD PROTEIN NFU-RELATED"/>
    <property type="match status" value="1"/>
</dbReference>
<dbReference type="GO" id="GO:0005506">
    <property type="term" value="F:iron ion binding"/>
    <property type="evidence" value="ECO:0007669"/>
    <property type="project" value="InterPro"/>
</dbReference>
<dbReference type="SUPFAM" id="SSF117916">
    <property type="entry name" value="Fe-S cluster assembly (FSCA) domain-like"/>
    <property type="match status" value="2"/>
</dbReference>
<organism evidence="5 6">
    <name type="scientific">Symbiochloris irregularis</name>
    <dbReference type="NCBI Taxonomy" id="706552"/>
    <lineage>
        <taxon>Eukaryota</taxon>
        <taxon>Viridiplantae</taxon>
        <taxon>Chlorophyta</taxon>
        <taxon>core chlorophytes</taxon>
        <taxon>Trebouxiophyceae</taxon>
        <taxon>Trebouxiales</taxon>
        <taxon>Trebouxiaceae</taxon>
        <taxon>Symbiochloris</taxon>
    </lineage>
</organism>
<evidence type="ECO:0000256" key="3">
    <source>
        <dbReference type="SAM" id="MobiDB-lite"/>
    </source>
</evidence>